<proteinExistence type="predicted"/>
<dbReference type="Pfam" id="PF11367">
    <property type="entry name" value="Tail_completion_gp17"/>
    <property type="match status" value="1"/>
</dbReference>
<organism evidence="1 2">
    <name type="scientific">Sphingobium lignivorans</name>
    <dbReference type="NCBI Taxonomy" id="2735886"/>
    <lineage>
        <taxon>Bacteria</taxon>
        <taxon>Pseudomonadati</taxon>
        <taxon>Pseudomonadota</taxon>
        <taxon>Alphaproteobacteria</taxon>
        <taxon>Sphingomonadales</taxon>
        <taxon>Sphingomonadaceae</taxon>
        <taxon>Sphingobium</taxon>
    </lineage>
</organism>
<name>A0ABR6NJ42_9SPHN</name>
<evidence type="ECO:0008006" key="3">
    <source>
        <dbReference type="Google" id="ProtNLM"/>
    </source>
</evidence>
<dbReference type="InterPro" id="IPR021508">
    <property type="entry name" value="Gp17-like"/>
</dbReference>
<dbReference type="Gene3D" id="3.30.2000.30">
    <property type="match status" value="1"/>
</dbReference>
<dbReference type="Proteomes" id="UP001138540">
    <property type="component" value="Unassembled WGS sequence"/>
</dbReference>
<dbReference type="InterPro" id="IPR053745">
    <property type="entry name" value="Viral_Tail_Comp_sf"/>
</dbReference>
<accession>A0ABR6NJ42</accession>
<gene>
    <name evidence="1" type="ORF">HNP60_003271</name>
</gene>
<keyword evidence="2" id="KW-1185">Reference proteome</keyword>
<evidence type="ECO:0000313" key="1">
    <source>
        <dbReference type="EMBL" id="MBB5987297.1"/>
    </source>
</evidence>
<evidence type="ECO:0000313" key="2">
    <source>
        <dbReference type="Proteomes" id="UP001138540"/>
    </source>
</evidence>
<dbReference type="RefSeq" id="WP_184155759.1">
    <property type="nucleotide sequence ID" value="NZ_JACHKA010000001.1"/>
</dbReference>
<dbReference type="EMBL" id="JACHKA010000001">
    <property type="protein sequence ID" value="MBB5987297.1"/>
    <property type="molecule type" value="Genomic_DNA"/>
</dbReference>
<protein>
    <recommendedName>
        <fullName evidence="3">DUF3168 domain-containing protein</fullName>
    </recommendedName>
</protein>
<sequence length="131" mass="14013">MSGAVAVRGAILAALRDDAALMALVNLVADGERMKASPPWLLVGDPAGTGWGARGVDGLALRQPLLLTVRSDDSVRMTSAIERIDSVLRAMEGDLGTWRITALNRARTSIAHGRTAWRASLDYAVRIARLH</sequence>
<comment type="caution">
    <text evidence="1">The sequence shown here is derived from an EMBL/GenBank/DDBJ whole genome shotgun (WGS) entry which is preliminary data.</text>
</comment>
<reference evidence="1 2" key="1">
    <citation type="submission" date="2020-08" db="EMBL/GenBank/DDBJ databases">
        <title>Exploring microbial biodiversity for novel pathways involved in the catabolism of aromatic compounds derived from lignin.</title>
        <authorList>
            <person name="Elkins J."/>
        </authorList>
    </citation>
    <scope>NUCLEOTIDE SEQUENCE [LARGE SCALE GENOMIC DNA]</scope>
    <source>
        <strain evidence="1 2">B1D3A</strain>
    </source>
</reference>